<dbReference type="GO" id="GO:0008234">
    <property type="term" value="F:cysteine-type peptidase activity"/>
    <property type="evidence" value="ECO:0007669"/>
    <property type="project" value="UniProtKB-KW"/>
</dbReference>
<reference evidence="8 9" key="1">
    <citation type="submission" date="2024-01" db="EMBL/GenBank/DDBJ databases">
        <authorList>
            <person name="Alioto T."/>
            <person name="Alioto T."/>
            <person name="Gomez Garrido J."/>
        </authorList>
    </citation>
    <scope>NUCLEOTIDE SEQUENCE [LARGE SCALE GENOMIC DNA]</scope>
</reference>
<evidence type="ECO:0000313" key="8">
    <source>
        <dbReference type="EMBL" id="CAK6975005.1"/>
    </source>
</evidence>
<proteinExistence type="inferred from homology"/>
<evidence type="ECO:0000256" key="4">
    <source>
        <dbReference type="ARBA" id="ARBA00022807"/>
    </source>
</evidence>
<dbReference type="InterPro" id="IPR025660">
    <property type="entry name" value="Pept_his_AS"/>
</dbReference>
<organism evidence="8 9">
    <name type="scientific">Scomber scombrus</name>
    <name type="common">Atlantic mackerel</name>
    <name type="synonym">Scomber vernalis</name>
    <dbReference type="NCBI Taxonomy" id="13677"/>
    <lineage>
        <taxon>Eukaryota</taxon>
        <taxon>Metazoa</taxon>
        <taxon>Chordata</taxon>
        <taxon>Craniata</taxon>
        <taxon>Vertebrata</taxon>
        <taxon>Euteleostomi</taxon>
        <taxon>Actinopterygii</taxon>
        <taxon>Neopterygii</taxon>
        <taxon>Teleostei</taxon>
        <taxon>Neoteleostei</taxon>
        <taxon>Acanthomorphata</taxon>
        <taxon>Pelagiaria</taxon>
        <taxon>Scombriformes</taxon>
        <taxon>Scombridae</taxon>
        <taxon>Scomber</taxon>
    </lineage>
</organism>
<dbReference type="SMART" id="SM00645">
    <property type="entry name" value="Pept_C1"/>
    <property type="match status" value="1"/>
</dbReference>
<feature type="domain" description="Peptidase C1A papain C-terminal" evidence="6">
    <location>
        <begin position="152"/>
        <end position="364"/>
    </location>
</feature>
<comment type="similarity">
    <text evidence="1">Belongs to the peptidase C1 family.</text>
</comment>
<dbReference type="SMART" id="SM00848">
    <property type="entry name" value="Inhibitor_I29"/>
    <property type="match status" value="1"/>
</dbReference>
<protein>
    <submittedName>
        <fullName evidence="8">Procathepsin L-like</fullName>
    </submittedName>
</protein>
<evidence type="ECO:0000259" key="6">
    <source>
        <dbReference type="SMART" id="SM00645"/>
    </source>
</evidence>
<dbReference type="PROSITE" id="PS00639">
    <property type="entry name" value="THIOL_PROTEASE_HIS"/>
    <property type="match status" value="1"/>
</dbReference>
<evidence type="ECO:0000313" key="9">
    <source>
        <dbReference type="Proteomes" id="UP001314229"/>
    </source>
</evidence>
<evidence type="ECO:0000259" key="7">
    <source>
        <dbReference type="SMART" id="SM00848"/>
    </source>
</evidence>
<gene>
    <name evidence="8" type="ORF">FSCOSCO3_A003542</name>
</gene>
<name>A0AAV1PUV7_SCOSC</name>
<dbReference type="PRINTS" id="PR00705">
    <property type="entry name" value="PAPAIN"/>
</dbReference>
<dbReference type="FunFam" id="3.90.70.10:FF:000006">
    <property type="entry name" value="Cathepsin S"/>
    <property type="match status" value="1"/>
</dbReference>
<dbReference type="InterPro" id="IPR013201">
    <property type="entry name" value="Prot_inhib_I29"/>
</dbReference>
<dbReference type="EMBL" id="CAWUFR010000280">
    <property type="protein sequence ID" value="CAK6975005.1"/>
    <property type="molecule type" value="Genomic_DNA"/>
</dbReference>
<dbReference type="Pfam" id="PF00112">
    <property type="entry name" value="Peptidase_C1"/>
    <property type="match status" value="1"/>
</dbReference>
<sequence>MLLCVCMLLLVASDLGFCQDEASLDDQWEQWKIKHGKQYYSRHQTGTSRSYRNSLQQRSREEEYRRAIWEKNKLKIEAHNKEAEQGKHSYRLGMNFFGDMTSEEMSEKMTCLGMPLHYVKSSGSCYETAEAPQCMKDFKDMDTKEQVNMTCLPNFIDYRKRGMVTRVKNQGNCYSCWAFSAAGALEGQLAKKTGQLLDLSVQNLIDCVTESDGCDGGFITDAFEYVQDNGLNSEEVYPYIGKQWCRHNTSAIAAQCKGFNKVPEEDEYALAKTLYEVGPVSVAIHGSLDEFMLYKNGVFYNPECDKDYVDHAMLLVGYGETAKGLKYWIVKNSYGESWGEEGYLRIVRDRGNHCGIASEASYPLM</sequence>
<dbReference type="Proteomes" id="UP001314229">
    <property type="component" value="Unassembled WGS sequence"/>
</dbReference>
<dbReference type="InterPro" id="IPR013128">
    <property type="entry name" value="Peptidase_C1A"/>
</dbReference>
<dbReference type="PANTHER" id="PTHR12411">
    <property type="entry name" value="CYSTEINE PROTEASE FAMILY C1-RELATED"/>
    <property type="match status" value="1"/>
</dbReference>
<comment type="caution">
    <text evidence="8">The sequence shown here is derived from an EMBL/GenBank/DDBJ whole genome shotgun (WGS) entry which is preliminary data.</text>
</comment>
<keyword evidence="2" id="KW-0645">Protease</keyword>
<dbReference type="InterPro" id="IPR000668">
    <property type="entry name" value="Peptidase_C1A_C"/>
</dbReference>
<keyword evidence="9" id="KW-1185">Reference proteome</keyword>
<dbReference type="Pfam" id="PF08246">
    <property type="entry name" value="Inhibitor_I29"/>
    <property type="match status" value="1"/>
</dbReference>
<dbReference type="SUPFAM" id="SSF54001">
    <property type="entry name" value="Cysteine proteinases"/>
    <property type="match status" value="1"/>
</dbReference>
<keyword evidence="4" id="KW-0788">Thiol protease</keyword>
<evidence type="ECO:0000256" key="5">
    <source>
        <dbReference type="SAM" id="SignalP"/>
    </source>
</evidence>
<evidence type="ECO:0000256" key="3">
    <source>
        <dbReference type="ARBA" id="ARBA00022801"/>
    </source>
</evidence>
<feature type="domain" description="Cathepsin propeptide inhibitor" evidence="7">
    <location>
        <begin position="28"/>
        <end position="105"/>
    </location>
</feature>
<evidence type="ECO:0000256" key="1">
    <source>
        <dbReference type="ARBA" id="ARBA00008455"/>
    </source>
</evidence>
<dbReference type="AlphaFoldDB" id="A0AAV1PUV7"/>
<keyword evidence="5" id="KW-0732">Signal</keyword>
<feature type="chain" id="PRO_5043718422" evidence="5">
    <location>
        <begin position="19"/>
        <end position="365"/>
    </location>
</feature>
<keyword evidence="3" id="KW-0378">Hydrolase</keyword>
<dbReference type="CDD" id="cd02248">
    <property type="entry name" value="Peptidase_C1A"/>
    <property type="match status" value="1"/>
</dbReference>
<dbReference type="Gene3D" id="3.90.70.10">
    <property type="entry name" value="Cysteine proteinases"/>
    <property type="match status" value="1"/>
</dbReference>
<feature type="signal peptide" evidence="5">
    <location>
        <begin position="1"/>
        <end position="18"/>
    </location>
</feature>
<evidence type="ECO:0000256" key="2">
    <source>
        <dbReference type="ARBA" id="ARBA00022670"/>
    </source>
</evidence>
<dbReference type="InterPro" id="IPR039417">
    <property type="entry name" value="Peptidase_C1A_papain-like"/>
</dbReference>
<dbReference type="InterPro" id="IPR038765">
    <property type="entry name" value="Papain-like_cys_pep_sf"/>
</dbReference>
<accession>A0AAV1PUV7</accession>
<dbReference type="GO" id="GO:0006508">
    <property type="term" value="P:proteolysis"/>
    <property type="evidence" value="ECO:0007669"/>
    <property type="project" value="UniProtKB-KW"/>
</dbReference>